<comment type="caution">
    <text evidence="2">The sequence shown here is derived from an EMBL/GenBank/DDBJ whole genome shotgun (WGS) entry which is preliminary data.</text>
</comment>
<sequence length="181" mass="21472">MSHYRRAHLAGATYFFTVVTYRRRAFLCNDDVLKALREAIEKTRAQYPFSIDAWVILPDHMHAIWTLPPDDADFASRWRLIKRYVTLACGASLHQPHLMTSSKTKHRESTLWQRRYWEHLIRDDDDYAKHMDYVHFNPVKHGLVCRAVDWPHSTFHRYMKQGIYMEDWGLAVTMDEGDFGG</sequence>
<name>A0A1J5SE79_9ZZZZ</name>
<reference evidence="2" key="1">
    <citation type="submission" date="2016-10" db="EMBL/GenBank/DDBJ databases">
        <title>Sequence of Gallionella enrichment culture.</title>
        <authorList>
            <person name="Poehlein A."/>
            <person name="Muehling M."/>
            <person name="Daniel R."/>
        </authorList>
    </citation>
    <scope>NUCLEOTIDE SEQUENCE</scope>
</reference>
<dbReference type="InterPro" id="IPR052715">
    <property type="entry name" value="RAYT_transposase"/>
</dbReference>
<evidence type="ECO:0000259" key="1">
    <source>
        <dbReference type="SMART" id="SM01321"/>
    </source>
</evidence>
<dbReference type="AlphaFoldDB" id="A0A1J5SE79"/>
<organism evidence="2">
    <name type="scientific">mine drainage metagenome</name>
    <dbReference type="NCBI Taxonomy" id="410659"/>
    <lineage>
        <taxon>unclassified sequences</taxon>
        <taxon>metagenomes</taxon>
        <taxon>ecological metagenomes</taxon>
    </lineage>
</organism>
<feature type="domain" description="Transposase IS200-like" evidence="1">
    <location>
        <begin position="9"/>
        <end position="137"/>
    </location>
</feature>
<accession>A0A1J5SE79</accession>
<dbReference type="SMART" id="SM01321">
    <property type="entry name" value="Y1_Tnp"/>
    <property type="match status" value="1"/>
</dbReference>
<dbReference type="NCBIfam" id="NF047646">
    <property type="entry name" value="REP_Tyr_transpos"/>
    <property type="match status" value="1"/>
</dbReference>
<dbReference type="PANTHER" id="PTHR36966:SF1">
    <property type="entry name" value="REP-ASSOCIATED TYROSINE TRANSPOSASE"/>
    <property type="match status" value="1"/>
</dbReference>
<dbReference type="SUPFAM" id="SSF143422">
    <property type="entry name" value="Transposase IS200-like"/>
    <property type="match status" value="1"/>
</dbReference>
<dbReference type="Gene3D" id="3.30.70.1290">
    <property type="entry name" value="Transposase IS200-like"/>
    <property type="match status" value="1"/>
</dbReference>
<dbReference type="PANTHER" id="PTHR36966">
    <property type="entry name" value="REP-ASSOCIATED TYROSINE TRANSPOSASE"/>
    <property type="match status" value="1"/>
</dbReference>
<proteinExistence type="predicted"/>
<gene>
    <name evidence="2" type="ORF">GALL_154680</name>
</gene>
<dbReference type="Pfam" id="PF01797">
    <property type="entry name" value="Y1_Tnp"/>
    <property type="match status" value="1"/>
</dbReference>
<dbReference type="GO" id="GO:0004803">
    <property type="term" value="F:transposase activity"/>
    <property type="evidence" value="ECO:0007669"/>
    <property type="project" value="InterPro"/>
</dbReference>
<protein>
    <submittedName>
        <fullName evidence="2">Transposase IS200 like protein</fullName>
    </submittedName>
</protein>
<evidence type="ECO:0000313" key="2">
    <source>
        <dbReference type="EMBL" id="OIR02517.1"/>
    </source>
</evidence>
<dbReference type="GO" id="GO:0043565">
    <property type="term" value="F:sequence-specific DNA binding"/>
    <property type="evidence" value="ECO:0007669"/>
    <property type="project" value="TreeGrafter"/>
</dbReference>
<dbReference type="EMBL" id="MLJW01000074">
    <property type="protein sequence ID" value="OIR02517.1"/>
    <property type="molecule type" value="Genomic_DNA"/>
</dbReference>
<dbReference type="GO" id="GO:0006313">
    <property type="term" value="P:DNA transposition"/>
    <property type="evidence" value="ECO:0007669"/>
    <property type="project" value="InterPro"/>
</dbReference>
<dbReference type="InterPro" id="IPR036515">
    <property type="entry name" value="Transposase_17_sf"/>
</dbReference>
<dbReference type="InterPro" id="IPR002686">
    <property type="entry name" value="Transposase_17"/>
</dbReference>